<dbReference type="PROSITE" id="PS50109">
    <property type="entry name" value="HIS_KIN"/>
    <property type="match status" value="1"/>
</dbReference>
<evidence type="ECO:0000256" key="8">
    <source>
        <dbReference type="ARBA" id="ARBA00022777"/>
    </source>
</evidence>
<dbReference type="PANTHER" id="PTHR45436:SF14">
    <property type="entry name" value="SENSOR PROTEIN QSEC"/>
    <property type="match status" value="1"/>
</dbReference>
<dbReference type="InterPro" id="IPR005467">
    <property type="entry name" value="His_kinase_dom"/>
</dbReference>
<dbReference type="Gene3D" id="3.30.565.10">
    <property type="entry name" value="Histidine kinase-like ATPase, C-terminal domain"/>
    <property type="match status" value="1"/>
</dbReference>
<dbReference type="Pfam" id="PF00512">
    <property type="entry name" value="HisKA"/>
    <property type="match status" value="1"/>
</dbReference>
<evidence type="ECO:0000256" key="11">
    <source>
        <dbReference type="ARBA" id="ARBA00023012"/>
    </source>
</evidence>
<keyword evidence="8" id="KW-0418">Kinase</keyword>
<reference evidence="16" key="1">
    <citation type="journal article" date="2020" name="MBio">
        <title>Horizontal gene transfer to a defensive symbiont with a reduced genome amongst a multipartite beetle microbiome.</title>
        <authorList>
            <person name="Waterworth S.C."/>
            <person name="Florez L.V."/>
            <person name="Rees E.R."/>
            <person name="Hertweck C."/>
            <person name="Kaltenpoth M."/>
            <person name="Kwan J.C."/>
        </authorList>
    </citation>
    <scope>NUCLEOTIDE SEQUENCE [LARGE SCALE GENOMIC DNA]</scope>
</reference>
<dbReference type="EMBL" id="WNDP01000024">
    <property type="protein sequence ID" value="KAF1026370.1"/>
    <property type="molecule type" value="Genomic_DNA"/>
</dbReference>
<organism evidence="15 16">
    <name type="scientific">Acinetobacter bereziniae</name>
    <name type="common">Acinetobacter genomosp. 10</name>
    <dbReference type="NCBI Taxonomy" id="106648"/>
    <lineage>
        <taxon>Bacteria</taxon>
        <taxon>Pseudomonadati</taxon>
        <taxon>Pseudomonadota</taxon>
        <taxon>Gammaproteobacteria</taxon>
        <taxon>Moraxellales</taxon>
        <taxon>Moraxellaceae</taxon>
        <taxon>Acinetobacter</taxon>
    </lineage>
</organism>
<dbReference type="InterPro" id="IPR036097">
    <property type="entry name" value="HisK_dim/P_sf"/>
</dbReference>
<dbReference type="CDD" id="cd00075">
    <property type="entry name" value="HATPase"/>
    <property type="match status" value="1"/>
</dbReference>
<evidence type="ECO:0000256" key="12">
    <source>
        <dbReference type="ARBA" id="ARBA00023136"/>
    </source>
</evidence>
<evidence type="ECO:0000256" key="1">
    <source>
        <dbReference type="ARBA" id="ARBA00000085"/>
    </source>
</evidence>
<evidence type="ECO:0000256" key="2">
    <source>
        <dbReference type="ARBA" id="ARBA00004141"/>
    </source>
</evidence>
<dbReference type="SUPFAM" id="SSF55874">
    <property type="entry name" value="ATPase domain of HSP90 chaperone/DNA topoisomerase II/histidine kinase"/>
    <property type="match status" value="1"/>
</dbReference>
<sequence>MSQAISLQHKLIKTSMLSSIVAGVFALLLLIALSIYHNMDVQDQIMDEISDMLLISDLSTTSGFQLDELSDEFDIQYQLMNGDQLLTQSPEFELDTSSHAKTTDQDSAYDFIWSNHQLWRSYHSKNPDSGLSVYVIQPLSERFKDLSQSLISYFLILLSLWAIQWLILHFSVKKQFRSIQSLSKEIAEKNVNDLTLIQQPQLEFKELQPMVNQLNQMFIRLEQALVAEQRFTADASHELRSPLSAIHMRLQLLQRKYAEVPEIHHQLSLIQNDVFRGTQVLENLLLLARLDPTDKSDLSKTWVSLEKMTHSVLSALETFIDEKQVQLHIQSEDASVDVNEELMFICIRNLIDNAIRYTPQQGNIYINLSHFEGRKLFEIQNDGEGVSEQVIARLGERFFRALGTQTQGSGLGLSICKTVIDLHQGKIDFSASEYGGLKIRLYLP</sequence>
<keyword evidence="11" id="KW-0902">Two-component regulatory system</keyword>
<comment type="catalytic activity">
    <reaction evidence="1">
        <text>ATP + protein L-histidine = ADP + protein N-phospho-L-histidine.</text>
        <dbReference type="EC" id="2.7.13.3"/>
    </reaction>
</comment>
<keyword evidence="12 13" id="KW-0472">Membrane</keyword>
<name>A0A833UWM4_ACIBZ</name>
<keyword evidence="9" id="KW-0067">ATP-binding</keyword>
<keyword evidence="7" id="KW-0547">Nucleotide-binding</keyword>
<dbReference type="InterPro" id="IPR003594">
    <property type="entry name" value="HATPase_dom"/>
</dbReference>
<dbReference type="PANTHER" id="PTHR45436">
    <property type="entry name" value="SENSOR HISTIDINE KINASE YKOH"/>
    <property type="match status" value="1"/>
</dbReference>
<dbReference type="GO" id="GO:0005886">
    <property type="term" value="C:plasma membrane"/>
    <property type="evidence" value="ECO:0007669"/>
    <property type="project" value="TreeGrafter"/>
</dbReference>
<dbReference type="GO" id="GO:0005524">
    <property type="term" value="F:ATP binding"/>
    <property type="evidence" value="ECO:0007669"/>
    <property type="project" value="UniProtKB-KW"/>
</dbReference>
<dbReference type="InterPro" id="IPR050428">
    <property type="entry name" value="TCS_sensor_his_kinase"/>
</dbReference>
<evidence type="ECO:0000313" key="15">
    <source>
        <dbReference type="EMBL" id="KAF1026370.1"/>
    </source>
</evidence>
<dbReference type="EC" id="2.7.13.3" evidence="3"/>
<dbReference type="Proteomes" id="UP000490535">
    <property type="component" value="Unassembled WGS sequence"/>
</dbReference>
<dbReference type="CDD" id="cd00082">
    <property type="entry name" value="HisKA"/>
    <property type="match status" value="1"/>
</dbReference>
<dbReference type="Gene3D" id="1.10.287.130">
    <property type="match status" value="1"/>
</dbReference>
<protein>
    <recommendedName>
        <fullName evidence="3">histidine kinase</fullName>
        <ecNumber evidence="3">2.7.13.3</ecNumber>
    </recommendedName>
</protein>
<feature type="transmembrane region" description="Helical" evidence="13">
    <location>
        <begin position="16"/>
        <end position="36"/>
    </location>
</feature>
<dbReference type="InterPro" id="IPR036890">
    <property type="entry name" value="HATPase_C_sf"/>
</dbReference>
<feature type="domain" description="Histidine kinase" evidence="14">
    <location>
        <begin position="234"/>
        <end position="444"/>
    </location>
</feature>
<keyword evidence="6 13" id="KW-0812">Transmembrane</keyword>
<dbReference type="SUPFAM" id="SSF47384">
    <property type="entry name" value="Homodimeric domain of signal transducing histidine kinase"/>
    <property type="match status" value="1"/>
</dbReference>
<comment type="subcellular location">
    <subcellularLocation>
        <location evidence="2">Membrane</location>
        <topology evidence="2">Multi-pass membrane protein</topology>
    </subcellularLocation>
</comment>
<evidence type="ECO:0000256" key="5">
    <source>
        <dbReference type="ARBA" id="ARBA00022679"/>
    </source>
</evidence>
<evidence type="ECO:0000256" key="9">
    <source>
        <dbReference type="ARBA" id="ARBA00022840"/>
    </source>
</evidence>
<dbReference type="Pfam" id="PF02518">
    <property type="entry name" value="HATPase_c"/>
    <property type="match status" value="1"/>
</dbReference>
<evidence type="ECO:0000256" key="3">
    <source>
        <dbReference type="ARBA" id="ARBA00012438"/>
    </source>
</evidence>
<evidence type="ECO:0000259" key="14">
    <source>
        <dbReference type="PROSITE" id="PS50109"/>
    </source>
</evidence>
<dbReference type="GO" id="GO:0000155">
    <property type="term" value="F:phosphorelay sensor kinase activity"/>
    <property type="evidence" value="ECO:0007669"/>
    <property type="project" value="InterPro"/>
</dbReference>
<gene>
    <name evidence="15" type="primary">qseC_1</name>
    <name evidence="15" type="ORF">GAK29_01311</name>
</gene>
<keyword evidence="4" id="KW-0597">Phosphoprotein</keyword>
<evidence type="ECO:0000256" key="4">
    <source>
        <dbReference type="ARBA" id="ARBA00022553"/>
    </source>
</evidence>
<evidence type="ECO:0000256" key="7">
    <source>
        <dbReference type="ARBA" id="ARBA00022741"/>
    </source>
</evidence>
<keyword evidence="10 13" id="KW-1133">Transmembrane helix</keyword>
<evidence type="ECO:0000256" key="6">
    <source>
        <dbReference type="ARBA" id="ARBA00022692"/>
    </source>
</evidence>
<dbReference type="PRINTS" id="PR00344">
    <property type="entry name" value="BCTRLSENSOR"/>
</dbReference>
<feature type="transmembrane region" description="Helical" evidence="13">
    <location>
        <begin position="150"/>
        <end position="172"/>
    </location>
</feature>
<comment type="caution">
    <text evidence="15">The sequence shown here is derived from an EMBL/GenBank/DDBJ whole genome shotgun (WGS) entry which is preliminary data.</text>
</comment>
<evidence type="ECO:0000256" key="13">
    <source>
        <dbReference type="SAM" id="Phobius"/>
    </source>
</evidence>
<keyword evidence="5" id="KW-0808">Transferase</keyword>
<dbReference type="InterPro" id="IPR003661">
    <property type="entry name" value="HisK_dim/P_dom"/>
</dbReference>
<evidence type="ECO:0000256" key="10">
    <source>
        <dbReference type="ARBA" id="ARBA00022989"/>
    </source>
</evidence>
<proteinExistence type="predicted"/>
<dbReference type="SMART" id="SM00388">
    <property type="entry name" value="HisKA"/>
    <property type="match status" value="1"/>
</dbReference>
<accession>A0A833UWM4</accession>
<evidence type="ECO:0000313" key="16">
    <source>
        <dbReference type="Proteomes" id="UP000490535"/>
    </source>
</evidence>
<dbReference type="AlphaFoldDB" id="A0A833UWM4"/>
<dbReference type="InterPro" id="IPR004358">
    <property type="entry name" value="Sig_transdc_His_kin-like_C"/>
</dbReference>
<dbReference type="SMART" id="SM00387">
    <property type="entry name" value="HATPase_c"/>
    <property type="match status" value="1"/>
</dbReference>